<feature type="non-terminal residue" evidence="2">
    <location>
        <position position="1"/>
    </location>
</feature>
<feature type="compositionally biased region" description="Basic residues" evidence="1">
    <location>
        <begin position="46"/>
        <end position="55"/>
    </location>
</feature>
<protein>
    <submittedName>
        <fullName evidence="2">Uncharacterized protein</fullName>
    </submittedName>
</protein>
<organism evidence="2 3">
    <name type="scientific">Tetraparma gracilis</name>
    <dbReference type="NCBI Taxonomy" id="2962635"/>
    <lineage>
        <taxon>Eukaryota</taxon>
        <taxon>Sar</taxon>
        <taxon>Stramenopiles</taxon>
        <taxon>Ochrophyta</taxon>
        <taxon>Bolidophyceae</taxon>
        <taxon>Parmales</taxon>
        <taxon>Triparmaceae</taxon>
        <taxon>Tetraparma</taxon>
    </lineage>
</organism>
<dbReference type="Proteomes" id="UP001165060">
    <property type="component" value="Unassembled WGS sequence"/>
</dbReference>
<evidence type="ECO:0000256" key="1">
    <source>
        <dbReference type="SAM" id="MobiDB-lite"/>
    </source>
</evidence>
<name>A0ABQ6MU77_9STRA</name>
<sequence length="163" mass="16988">PPPPQPNRRQDTGVGDEEEEVQMSFDDLPTSTQRKLQAFLFGAKKAAPKKAKKQAAKQSPVADSAPAPPSFSSAPAPAAPEADAFTFNEDLSGFDDEAAPADGMDQSADAWAAPVTAPVPAAAPAEDADMWSNAANAAAGQQQLMASQAQREAALLQEQQQSQ</sequence>
<reference evidence="2 3" key="1">
    <citation type="journal article" date="2023" name="Commun. Biol.">
        <title>Genome analysis of Parmales, the sister group of diatoms, reveals the evolutionary specialization of diatoms from phago-mixotrophs to photoautotrophs.</title>
        <authorList>
            <person name="Ban H."/>
            <person name="Sato S."/>
            <person name="Yoshikawa S."/>
            <person name="Yamada K."/>
            <person name="Nakamura Y."/>
            <person name="Ichinomiya M."/>
            <person name="Sato N."/>
            <person name="Blanc-Mathieu R."/>
            <person name="Endo H."/>
            <person name="Kuwata A."/>
            <person name="Ogata H."/>
        </authorList>
    </citation>
    <scope>NUCLEOTIDE SEQUENCE [LARGE SCALE GENOMIC DNA]</scope>
</reference>
<evidence type="ECO:0000313" key="3">
    <source>
        <dbReference type="Proteomes" id="UP001165060"/>
    </source>
</evidence>
<comment type="caution">
    <text evidence="2">The sequence shown here is derived from an EMBL/GenBank/DDBJ whole genome shotgun (WGS) entry which is preliminary data.</text>
</comment>
<accession>A0ABQ6MU77</accession>
<keyword evidence="3" id="KW-1185">Reference proteome</keyword>
<proteinExistence type="predicted"/>
<feature type="non-terminal residue" evidence="2">
    <location>
        <position position="163"/>
    </location>
</feature>
<feature type="compositionally biased region" description="Low complexity" evidence="1">
    <location>
        <begin position="108"/>
        <end position="125"/>
    </location>
</feature>
<evidence type="ECO:0000313" key="2">
    <source>
        <dbReference type="EMBL" id="GMI33500.1"/>
    </source>
</evidence>
<feature type="compositionally biased region" description="Low complexity" evidence="1">
    <location>
        <begin position="146"/>
        <end position="163"/>
    </location>
</feature>
<feature type="compositionally biased region" description="Low complexity" evidence="1">
    <location>
        <begin position="56"/>
        <end position="84"/>
    </location>
</feature>
<feature type="region of interest" description="Disordered" evidence="1">
    <location>
        <begin position="140"/>
        <end position="163"/>
    </location>
</feature>
<gene>
    <name evidence="2" type="ORF">TeGR_g3200</name>
</gene>
<feature type="region of interest" description="Disordered" evidence="1">
    <location>
        <begin position="1"/>
        <end position="31"/>
    </location>
</feature>
<feature type="region of interest" description="Disordered" evidence="1">
    <location>
        <begin position="44"/>
        <end position="128"/>
    </location>
</feature>
<dbReference type="EMBL" id="BRYB01001777">
    <property type="protein sequence ID" value="GMI33500.1"/>
    <property type="molecule type" value="Genomic_DNA"/>
</dbReference>